<dbReference type="Proteomes" id="UP000198615">
    <property type="component" value="Unassembled WGS sequence"/>
</dbReference>
<keyword evidence="4" id="KW-1185">Reference proteome</keyword>
<feature type="transmembrane region" description="Helical" evidence="1">
    <location>
        <begin position="264"/>
        <end position="283"/>
    </location>
</feature>
<dbReference type="AlphaFoldDB" id="A0A8G2EVN7"/>
<organism evidence="3 4">
    <name type="scientific">Thalassobaculum litoreum DSM 18839</name>
    <dbReference type="NCBI Taxonomy" id="1123362"/>
    <lineage>
        <taxon>Bacteria</taxon>
        <taxon>Pseudomonadati</taxon>
        <taxon>Pseudomonadota</taxon>
        <taxon>Alphaproteobacteria</taxon>
        <taxon>Rhodospirillales</taxon>
        <taxon>Thalassobaculaceae</taxon>
        <taxon>Thalassobaculum</taxon>
    </lineage>
</organism>
<feature type="transmembrane region" description="Helical" evidence="1">
    <location>
        <begin position="175"/>
        <end position="194"/>
    </location>
</feature>
<feature type="transmembrane region" description="Helical" evidence="1">
    <location>
        <begin position="125"/>
        <end position="144"/>
    </location>
</feature>
<evidence type="ECO:0000256" key="1">
    <source>
        <dbReference type="SAM" id="Phobius"/>
    </source>
</evidence>
<feature type="domain" description="EamA" evidence="2">
    <location>
        <begin position="34"/>
        <end position="166"/>
    </location>
</feature>
<proteinExistence type="predicted"/>
<feature type="transmembrane region" description="Helical" evidence="1">
    <location>
        <begin position="103"/>
        <end position="119"/>
    </location>
</feature>
<feature type="transmembrane region" description="Helical" evidence="1">
    <location>
        <begin position="206"/>
        <end position="226"/>
    </location>
</feature>
<feature type="transmembrane region" description="Helical" evidence="1">
    <location>
        <begin position="35"/>
        <end position="53"/>
    </location>
</feature>
<dbReference type="PANTHER" id="PTHR22911:SF103">
    <property type="entry name" value="BLR2811 PROTEIN"/>
    <property type="match status" value="1"/>
</dbReference>
<name>A0A8G2EVN7_9PROT</name>
<reference evidence="3 4" key="1">
    <citation type="submission" date="2016-10" db="EMBL/GenBank/DDBJ databases">
        <authorList>
            <person name="Varghese N."/>
            <person name="Submissions S."/>
        </authorList>
    </citation>
    <scope>NUCLEOTIDE SEQUENCE [LARGE SCALE GENOMIC DNA]</scope>
    <source>
        <strain evidence="3 4">DSM 18839</strain>
    </source>
</reference>
<dbReference type="GO" id="GO:0016020">
    <property type="term" value="C:membrane"/>
    <property type="evidence" value="ECO:0007669"/>
    <property type="project" value="InterPro"/>
</dbReference>
<dbReference type="InterPro" id="IPR000620">
    <property type="entry name" value="EamA_dom"/>
</dbReference>
<dbReference type="SUPFAM" id="SSF103481">
    <property type="entry name" value="Multidrug resistance efflux transporter EmrE"/>
    <property type="match status" value="2"/>
</dbReference>
<sequence>MCRRGRVIYPAAMSSVPPTTAAAPARNPSQDTLRAVLFMLLAINLLPFMNVAAKFLSGDYHTVQVVWARYTGHLVFVVLMFMPRRGLSLFKASRPGIHIIRSVLMFVATVCFFTALRFIEVPVASAINFTSPLIVTALAAPFLGEAVGIRRWTAVAVGFAGALIIIRPGGGETHWAMFLVLGTALCYATYQIYTRKFSAADSPETSITYIAVVGAVISSIALPFYWVTPVSVLDAGLFALLGFIGGLGHYFVIRAFQYGEASVLAPFNYGQLVMAIILSFFVFGTFPDIWTFVGGGIIISSGLYITYRETLRGRKPTAPPSPNQA</sequence>
<comment type="caution">
    <text evidence="3">The sequence shown here is derived from an EMBL/GenBank/DDBJ whole genome shotgun (WGS) entry which is preliminary data.</text>
</comment>
<evidence type="ECO:0000313" key="3">
    <source>
        <dbReference type="EMBL" id="SDF39269.1"/>
    </source>
</evidence>
<protein>
    <submittedName>
        <fullName evidence="3">Permease of the drug/metabolite transporter (DMT) superfamily</fullName>
    </submittedName>
</protein>
<keyword evidence="1" id="KW-0812">Transmembrane</keyword>
<feature type="transmembrane region" description="Helical" evidence="1">
    <location>
        <begin position="289"/>
        <end position="307"/>
    </location>
</feature>
<keyword evidence="1" id="KW-0472">Membrane</keyword>
<dbReference type="PANTHER" id="PTHR22911">
    <property type="entry name" value="ACYL-MALONYL CONDENSING ENZYME-RELATED"/>
    <property type="match status" value="1"/>
</dbReference>
<dbReference type="InterPro" id="IPR037185">
    <property type="entry name" value="EmrE-like"/>
</dbReference>
<feature type="transmembrane region" description="Helical" evidence="1">
    <location>
        <begin position="232"/>
        <end position="252"/>
    </location>
</feature>
<keyword evidence="1" id="KW-1133">Transmembrane helix</keyword>
<dbReference type="EMBL" id="FNBW01000003">
    <property type="protein sequence ID" value="SDF39269.1"/>
    <property type="molecule type" value="Genomic_DNA"/>
</dbReference>
<gene>
    <name evidence="3" type="ORF">SAMN05660686_01135</name>
</gene>
<evidence type="ECO:0000259" key="2">
    <source>
        <dbReference type="Pfam" id="PF00892"/>
    </source>
</evidence>
<feature type="transmembrane region" description="Helical" evidence="1">
    <location>
        <begin position="65"/>
        <end position="82"/>
    </location>
</feature>
<feature type="domain" description="EamA" evidence="2">
    <location>
        <begin position="175"/>
        <end position="304"/>
    </location>
</feature>
<evidence type="ECO:0000313" key="4">
    <source>
        <dbReference type="Proteomes" id="UP000198615"/>
    </source>
</evidence>
<feature type="transmembrane region" description="Helical" evidence="1">
    <location>
        <begin position="151"/>
        <end position="169"/>
    </location>
</feature>
<accession>A0A8G2EVN7</accession>
<dbReference type="Pfam" id="PF00892">
    <property type="entry name" value="EamA"/>
    <property type="match status" value="2"/>
</dbReference>